<dbReference type="Proteomes" id="UP000054538">
    <property type="component" value="Unassembled WGS sequence"/>
</dbReference>
<dbReference type="InterPro" id="IPR002625">
    <property type="entry name" value="Smr_dom"/>
</dbReference>
<dbReference type="SMART" id="SM01162">
    <property type="entry name" value="DUF1771"/>
    <property type="match status" value="1"/>
</dbReference>
<organism evidence="3 4">
    <name type="scientific">Paxillus rubicundulus Ve08.2h10</name>
    <dbReference type="NCBI Taxonomy" id="930991"/>
    <lineage>
        <taxon>Eukaryota</taxon>
        <taxon>Fungi</taxon>
        <taxon>Dikarya</taxon>
        <taxon>Basidiomycota</taxon>
        <taxon>Agaricomycotina</taxon>
        <taxon>Agaricomycetes</taxon>
        <taxon>Agaricomycetidae</taxon>
        <taxon>Boletales</taxon>
        <taxon>Paxilineae</taxon>
        <taxon>Paxillaceae</taxon>
        <taxon>Paxillus</taxon>
    </lineage>
</organism>
<keyword evidence="4" id="KW-1185">Reference proteome</keyword>
<dbReference type="SMART" id="SM00463">
    <property type="entry name" value="SMR"/>
    <property type="match status" value="1"/>
</dbReference>
<evidence type="ECO:0000259" key="2">
    <source>
        <dbReference type="PROSITE" id="PS50828"/>
    </source>
</evidence>
<dbReference type="PANTHER" id="PTHR47417:SF1">
    <property type="entry name" value="SMR DOMAIN-CONTAINING PROTEIN YPL199C"/>
    <property type="match status" value="1"/>
</dbReference>
<proteinExistence type="predicted"/>
<reference evidence="4" key="2">
    <citation type="submission" date="2015-01" db="EMBL/GenBank/DDBJ databases">
        <title>Evolutionary Origins and Diversification of the Mycorrhizal Mutualists.</title>
        <authorList>
            <consortium name="DOE Joint Genome Institute"/>
            <consortium name="Mycorrhizal Genomics Consortium"/>
            <person name="Kohler A."/>
            <person name="Kuo A."/>
            <person name="Nagy L.G."/>
            <person name="Floudas D."/>
            <person name="Copeland A."/>
            <person name="Barry K.W."/>
            <person name="Cichocki N."/>
            <person name="Veneault-Fourrey C."/>
            <person name="LaButti K."/>
            <person name="Lindquist E.A."/>
            <person name="Lipzen A."/>
            <person name="Lundell T."/>
            <person name="Morin E."/>
            <person name="Murat C."/>
            <person name="Riley R."/>
            <person name="Ohm R."/>
            <person name="Sun H."/>
            <person name="Tunlid A."/>
            <person name="Henrissat B."/>
            <person name="Grigoriev I.V."/>
            <person name="Hibbett D.S."/>
            <person name="Martin F."/>
        </authorList>
    </citation>
    <scope>NUCLEOTIDE SEQUENCE [LARGE SCALE GENOMIC DNA]</scope>
    <source>
        <strain evidence="4">Ve08.2h10</strain>
    </source>
</reference>
<feature type="domain" description="Smr" evidence="2">
    <location>
        <begin position="83"/>
        <end position="159"/>
    </location>
</feature>
<dbReference type="InParanoid" id="A0A0D0E7K3"/>
<evidence type="ECO:0000256" key="1">
    <source>
        <dbReference type="SAM" id="MobiDB-lite"/>
    </source>
</evidence>
<dbReference type="InterPro" id="IPR053020">
    <property type="entry name" value="Smr_domain_protein"/>
</dbReference>
<dbReference type="InterPro" id="IPR013899">
    <property type="entry name" value="DUF1771"/>
</dbReference>
<dbReference type="HOGENOM" id="CLU_062475_1_1_1"/>
<dbReference type="Gene3D" id="3.30.1370.110">
    <property type="match status" value="1"/>
</dbReference>
<gene>
    <name evidence="3" type="ORF">PAXRUDRAFT_135679</name>
</gene>
<dbReference type="Pfam" id="PF08590">
    <property type="entry name" value="DUF1771"/>
    <property type="match status" value="1"/>
</dbReference>
<protein>
    <recommendedName>
        <fullName evidence="2">Smr domain-containing protein</fullName>
    </recommendedName>
</protein>
<dbReference type="PROSITE" id="PS50828">
    <property type="entry name" value="SMR"/>
    <property type="match status" value="1"/>
</dbReference>
<feature type="compositionally biased region" description="Basic and acidic residues" evidence="1">
    <location>
        <begin position="36"/>
        <end position="53"/>
    </location>
</feature>
<evidence type="ECO:0000313" key="4">
    <source>
        <dbReference type="Proteomes" id="UP000054538"/>
    </source>
</evidence>
<dbReference type="SUPFAM" id="SSF160443">
    <property type="entry name" value="SMR domain-like"/>
    <property type="match status" value="1"/>
</dbReference>
<feature type="region of interest" description="Disordered" evidence="1">
    <location>
        <begin position="28"/>
        <end position="53"/>
    </location>
</feature>
<dbReference type="STRING" id="930991.A0A0D0E7K3"/>
<dbReference type="AlphaFoldDB" id="A0A0D0E7K3"/>
<reference evidence="3 4" key="1">
    <citation type="submission" date="2014-04" db="EMBL/GenBank/DDBJ databases">
        <authorList>
            <consortium name="DOE Joint Genome Institute"/>
            <person name="Kuo A."/>
            <person name="Kohler A."/>
            <person name="Jargeat P."/>
            <person name="Nagy L.G."/>
            <person name="Floudas D."/>
            <person name="Copeland A."/>
            <person name="Barry K.W."/>
            <person name="Cichocki N."/>
            <person name="Veneault-Fourrey C."/>
            <person name="LaButti K."/>
            <person name="Lindquist E.A."/>
            <person name="Lipzen A."/>
            <person name="Lundell T."/>
            <person name="Morin E."/>
            <person name="Murat C."/>
            <person name="Sun H."/>
            <person name="Tunlid A."/>
            <person name="Henrissat B."/>
            <person name="Grigoriev I.V."/>
            <person name="Hibbett D.S."/>
            <person name="Martin F."/>
            <person name="Nordberg H.P."/>
            <person name="Cantor M.N."/>
            <person name="Hua S.X."/>
        </authorList>
    </citation>
    <scope>NUCLEOTIDE SEQUENCE [LARGE SCALE GENOMIC DNA]</scope>
    <source>
        <strain evidence="3 4">Ve08.2h10</strain>
    </source>
</reference>
<dbReference type="PANTHER" id="PTHR47417">
    <property type="entry name" value="SMR DOMAIN-CONTAINING PROTEIN YPL199C"/>
    <property type="match status" value="1"/>
</dbReference>
<feature type="non-terminal residue" evidence="3">
    <location>
        <position position="1"/>
    </location>
</feature>
<accession>A0A0D0E7K3</accession>
<dbReference type="OrthoDB" id="3231855at2759"/>
<dbReference type="FunCoup" id="A0A0D0E7K3">
    <property type="interactions" value="3"/>
</dbReference>
<name>A0A0D0E7K3_9AGAM</name>
<dbReference type="InterPro" id="IPR036063">
    <property type="entry name" value="Smr_dom_sf"/>
</dbReference>
<dbReference type="Pfam" id="PF01713">
    <property type="entry name" value="Smr"/>
    <property type="match status" value="1"/>
</dbReference>
<dbReference type="EMBL" id="KN824922">
    <property type="protein sequence ID" value="KIK97749.1"/>
    <property type="molecule type" value="Genomic_DNA"/>
</dbReference>
<evidence type="ECO:0000313" key="3">
    <source>
        <dbReference type="EMBL" id="KIK97749.1"/>
    </source>
</evidence>
<sequence length="159" mass="17805">DQNQVNQHNEHYTALRAKANEEGDLMGRSFQGSHEAYSRGEGARAKELSEKGKQHERVMESLNAEASAWIFRENNLDSKPGEIDLHGLYVKEAIFYTDRAIQEAQQRGDSEIRLIVGKGLHSNGQVAKIKPAVEDLVKKHNLSAEVDPYNGGVLVVRLR</sequence>